<reference evidence="3" key="1">
    <citation type="journal article" date="2013" name="Nature">
        <title>Pan genome of the phytoplankton Emiliania underpins its global distribution.</title>
        <authorList>
            <person name="Read B.A."/>
            <person name="Kegel J."/>
            <person name="Klute M.J."/>
            <person name="Kuo A."/>
            <person name="Lefebvre S.C."/>
            <person name="Maumus F."/>
            <person name="Mayer C."/>
            <person name="Miller J."/>
            <person name="Monier A."/>
            <person name="Salamov A."/>
            <person name="Young J."/>
            <person name="Aguilar M."/>
            <person name="Claverie J.M."/>
            <person name="Frickenhaus S."/>
            <person name="Gonzalez K."/>
            <person name="Herman E.K."/>
            <person name="Lin Y.C."/>
            <person name="Napier J."/>
            <person name="Ogata H."/>
            <person name="Sarno A.F."/>
            <person name="Shmutz J."/>
            <person name="Schroeder D."/>
            <person name="de Vargas C."/>
            <person name="Verret F."/>
            <person name="von Dassow P."/>
            <person name="Valentin K."/>
            <person name="Van de Peer Y."/>
            <person name="Wheeler G."/>
            <person name="Dacks J.B."/>
            <person name="Delwiche C.F."/>
            <person name="Dyhrman S.T."/>
            <person name="Glockner G."/>
            <person name="John U."/>
            <person name="Richards T."/>
            <person name="Worden A.Z."/>
            <person name="Zhang X."/>
            <person name="Grigoriev I.V."/>
            <person name="Allen A.E."/>
            <person name="Bidle K."/>
            <person name="Borodovsky M."/>
            <person name="Bowler C."/>
            <person name="Brownlee C."/>
            <person name="Cock J.M."/>
            <person name="Elias M."/>
            <person name="Gladyshev V.N."/>
            <person name="Groth M."/>
            <person name="Guda C."/>
            <person name="Hadaegh A."/>
            <person name="Iglesias-Rodriguez M.D."/>
            <person name="Jenkins J."/>
            <person name="Jones B.M."/>
            <person name="Lawson T."/>
            <person name="Leese F."/>
            <person name="Lindquist E."/>
            <person name="Lobanov A."/>
            <person name="Lomsadze A."/>
            <person name="Malik S.B."/>
            <person name="Marsh M.E."/>
            <person name="Mackinder L."/>
            <person name="Mock T."/>
            <person name="Mueller-Roeber B."/>
            <person name="Pagarete A."/>
            <person name="Parker M."/>
            <person name="Probert I."/>
            <person name="Quesneville H."/>
            <person name="Raines C."/>
            <person name="Rensing S.A."/>
            <person name="Riano-Pachon D.M."/>
            <person name="Richier S."/>
            <person name="Rokitta S."/>
            <person name="Shiraiwa Y."/>
            <person name="Soanes D.M."/>
            <person name="van der Giezen M."/>
            <person name="Wahlund T.M."/>
            <person name="Williams B."/>
            <person name="Wilson W."/>
            <person name="Wolfe G."/>
            <person name="Wurch L.L."/>
        </authorList>
    </citation>
    <scope>NUCLEOTIDE SEQUENCE</scope>
</reference>
<keyword evidence="3" id="KW-1185">Reference proteome</keyword>
<dbReference type="KEGG" id="ehx:EMIHUDRAFT_248990"/>
<feature type="chain" id="PRO_5044053443" description="Antistasin-like domain-containing protein" evidence="1">
    <location>
        <begin position="16"/>
        <end position="147"/>
    </location>
</feature>
<dbReference type="RefSeq" id="XP_005761144.1">
    <property type="nucleotide sequence ID" value="XM_005761087.1"/>
</dbReference>
<name>A0A0D3HYH0_EMIH1</name>
<dbReference type="GeneID" id="17254864"/>
<proteinExistence type="predicted"/>
<dbReference type="Proteomes" id="UP000013827">
    <property type="component" value="Unassembled WGS sequence"/>
</dbReference>
<evidence type="ECO:0000313" key="3">
    <source>
        <dbReference type="Proteomes" id="UP000013827"/>
    </source>
</evidence>
<organism evidence="2 3">
    <name type="scientific">Emiliania huxleyi (strain CCMP1516)</name>
    <dbReference type="NCBI Taxonomy" id="280463"/>
    <lineage>
        <taxon>Eukaryota</taxon>
        <taxon>Haptista</taxon>
        <taxon>Haptophyta</taxon>
        <taxon>Prymnesiophyceae</taxon>
        <taxon>Isochrysidales</taxon>
        <taxon>Noelaerhabdaceae</taxon>
        <taxon>Emiliania</taxon>
    </lineage>
</organism>
<dbReference type="GeneID" id="17250215"/>
<dbReference type="HOGENOM" id="CLU_1771568_0_0_1"/>
<reference evidence="2" key="2">
    <citation type="submission" date="2024-10" db="UniProtKB">
        <authorList>
            <consortium name="EnsemblProtists"/>
        </authorList>
    </citation>
    <scope>IDENTIFICATION</scope>
</reference>
<dbReference type="AlphaFoldDB" id="A0A0D3HYH0"/>
<dbReference type="KEGG" id="ehx:EMIHUDRAFT_221475"/>
<dbReference type="EnsemblProtists" id="EOD08715">
    <property type="protein sequence ID" value="EOD08715"/>
    <property type="gene ID" value="EMIHUDRAFT_248990"/>
</dbReference>
<keyword evidence="1" id="KW-0732">Signal</keyword>
<dbReference type="RefSeq" id="XP_005756484.1">
    <property type="nucleotide sequence ID" value="XM_005756427.1"/>
</dbReference>
<evidence type="ECO:0000313" key="2">
    <source>
        <dbReference type="EnsemblProtists" id="EOD04055"/>
    </source>
</evidence>
<evidence type="ECO:0000256" key="1">
    <source>
        <dbReference type="SAM" id="SignalP"/>
    </source>
</evidence>
<feature type="signal peptide" evidence="1">
    <location>
        <begin position="1"/>
        <end position="15"/>
    </location>
</feature>
<sequence>MMRILLSSLVVAVTGFSVNPNECNGVVYPPPEADGGPGLLCGFTYTPGNVCSYGCDIGWDGLPGCKCASCGCTLECCTNEPPEPTPEPEPVPDNECNGVMYPANPQACFTTYLENNVCSRGCDDASWAGLPPCRCASCGCTMECCSN</sequence>
<protein>
    <recommendedName>
        <fullName evidence="4">Antistasin-like domain-containing protein</fullName>
    </recommendedName>
</protein>
<dbReference type="PaxDb" id="2903-EOD04055"/>
<evidence type="ECO:0008006" key="4">
    <source>
        <dbReference type="Google" id="ProtNLM"/>
    </source>
</evidence>
<dbReference type="EnsemblProtists" id="EOD04055">
    <property type="protein sequence ID" value="EOD04055"/>
    <property type="gene ID" value="EMIHUDRAFT_221475"/>
</dbReference>
<accession>A0A0D3HYH0</accession>